<evidence type="ECO:0000313" key="4">
    <source>
        <dbReference type="EMBL" id="KSZ56792.1"/>
    </source>
</evidence>
<dbReference type="InterPro" id="IPR003399">
    <property type="entry name" value="Mce/MlaD"/>
</dbReference>
<organism evidence="4 5">
    <name type="scientific">Rhodococcus pyridinivorans KG-16</name>
    <dbReference type="NCBI Taxonomy" id="1441730"/>
    <lineage>
        <taxon>Bacteria</taxon>
        <taxon>Bacillati</taxon>
        <taxon>Actinomycetota</taxon>
        <taxon>Actinomycetes</taxon>
        <taxon>Mycobacteriales</taxon>
        <taxon>Nocardiaceae</taxon>
        <taxon>Rhodococcus</taxon>
    </lineage>
</organism>
<dbReference type="RefSeq" id="WP_060653495.1">
    <property type="nucleotide sequence ID" value="NZ_AZXY01000012.1"/>
</dbReference>
<keyword evidence="2" id="KW-0812">Transmembrane</keyword>
<dbReference type="Pfam" id="PF02470">
    <property type="entry name" value="MlaD"/>
    <property type="match status" value="1"/>
</dbReference>
<proteinExistence type="predicted"/>
<dbReference type="PATRIC" id="fig|1441730.3.peg.4284"/>
<evidence type="ECO:0000313" key="5">
    <source>
        <dbReference type="Proteomes" id="UP000053060"/>
    </source>
</evidence>
<feature type="region of interest" description="Disordered" evidence="1">
    <location>
        <begin position="370"/>
        <end position="420"/>
    </location>
</feature>
<dbReference type="InterPro" id="IPR052336">
    <property type="entry name" value="MlaD_Phospholipid_Transporter"/>
</dbReference>
<keyword evidence="2" id="KW-1133">Transmembrane helix</keyword>
<feature type="domain" description="Mce/MlaD" evidence="3">
    <location>
        <begin position="58"/>
        <end position="131"/>
    </location>
</feature>
<reference evidence="5" key="1">
    <citation type="submission" date="2015-01" db="EMBL/GenBank/DDBJ databases">
        <title>Draft genome sequence of Rhodococcus pyridinivorans strain KG-16, a hydrocarbon-degrading bacterium.</title>
        <authorList>
            <person name="Aggarwal R.K."/>
            <person name="Dawar C."/>
        </authorList>
    </citation>
    <scope>NUCLEOTIDE SEQUENCE [LARGE SCALE GENOMIC DNA]</scope>
    <source>
        <strain evidence="5">KG-16</strain>
    </source>
</reference>
<dbReference type="GO" id="GO:0005576">
    <property type="term" value="C:extracellular region"/>
    <property type="evidence" value="ECO:0007669"/>
    <property type="project" value="TreeGrafter"/>
</dbReference>
<evidence type="ECO:0000256" key="2">
    <source>
        <dbReference type="SAM" id="Phobius"/>
    </source>
</evidence>
<name>A0A0V9UFI6_9NOCA</name>
<gene>
    <name evidence="4" type="ORF">Z045_20450</name>
</gene>
<sequence length="420" mass="44460">MSRRGPVEVAAGGIVAGVRYGYARRLGLSVVALATTFVVGMAYLVFGVFDADPTAETFRIRVHFDESGGLLPGRDVTLRGVPVGTVSSVDLTEGGVVAVAEIDSRARIPAGGEIRVAGLSLAGEQYLDLRPDSDDGPYFEDGAEISAEDTATPVPLSTLMHDLDGMLAQIDPDSLRVIVEELGVGPEGPRKLTDIVEGGTFLISTLDGVLPQTVSLLRSGRIVLRTLADAAPGLQGMSGEMSTLLGGVESMDEGFRSFVDRTPATMHSVDALLAQNSPTMVQLLGNLTTVAQMAHVRVPALNEFFFPSDRDGSTLEALMTAFRDGGIWALVNIYPRNSCDYDLPRRPPTIADHPEPYLYTYCTDPDPSTLVRGARNAPRPPGEEGAATMPPGVDPLRTSDPAPVGPYSVPLEYGGPTVPN</sequence>
<dbReference type="EMBL" id="AZXY01000012">
    <property type="protein sequence ID" value="KSZ56792.1"/>
    <property type="molecule type" value="Genomic_DNA"/>
</dbReference>
<dbReference type="Proteomes" id="UP000053060">
    <property type="component" value="Unassembled WGS sequence"/>
</dbReference>
<accession>A0A0V9UFI6</accession>
<feature type="transmembrane region" description="Helical" evidence="2">
    <location>
        <begin position="26"/>
        <end position="49"/>
    </location>
</feature>
<comment type="caution">
    <text evidence="4">The sequence shown here is derived from an EMBL/GenBank/DDBJ whole genome shotgun (WGS) entry which is preliminary data.</text>
</comment>
<reference evidence="4 5" key="2">
    <citation type="journal article" date="2016" name="Genome Announc.">
        <title>Draft Genome Sequence of a Versatile Hydrocarbon-Degrading Bacterium, Rhodococcus pyridinivorans Strain KG-16, Collected from Oil Fields in India.</title>
        <authorList>
            <person name="Aggarwal R.K."/>
            <person name="Dawar C."/>
            <person name="Phanindranath R."/>
            <person name="Mutnuri L."/>
            <person name="Dayal A.M."/>
        </authorList>
    </citation>
    <scope>NUCLEOTIDE SEQUENCE [LARGE SCALE GENOMIC DNA]</scope>
    <source>
        <strain evidence="4 5">KG-16</strain>
    </source>
</reference>
<protein>
    <submittedName>
        <fullName evidence="4">Mammalian cell entry protein</fullName>
    </submittedName>
</protein>
<dbReference type="PANTHER" id="PTHR33371:SF16">
    <property type="entry name" value="MCE-FAMILY PROTEIN MCE3F"/>
    <property type="match status" value="1"/>
</dbReference>
<dbReference type="AlphaFoldDB" id="A0A0V9UFI6"/>
<keyword evidence="2" id="KW-0472">Membrane</keyword>
<evidence type="ECO:0000259" key="3">
    <source>
        <dbReference type="Pfam" id="PF02470"/>
    </source>
</evidence>
<dbReference type="PANTHER" id="PTHR33371">
    <property type="entry name" value="INTERMEMBRANE PHOSPHOLIPID TRANSPORT SYSTEM BINDING PROTEIN MLAD-RELATED"/>
    <property type="match status" value="1"/>
</dbReference>
<evidence type="ECO:0000256" key="1">
    <source>
        <dbReference type="SAM" id="MobiDB-lite"/>
    </source>
</evidence>